<dbReference type="InterPro" id="IPR008969">
    <property type="entry name" value="CarboxyPept-like_regulatory"/>
</dbReference>
<dbReference type="RefSeq" id="WP_105196628.1">
    <property type="nucleotide sequence ID" value="NZ_OLKH01000115.1"/>
</dbReference>
<organism evidence="1 2">
    <name type="scientific">Flavobacterium columnare</name>
    <dbReference type="NCBI Taxonomy" id="996"/>
    <lineage>
        <taxon>Bacteria</taxon>
        <taxon>Pseudomonadati</taxon>
        <taxon>Bacteroidota</taxon>
        <taxon>Flavobacteriia</taxon>
        <taxon>Flavobacteriales</taxon>
        <taxon>Flavobacteriaceae</taxon>
        <taxon>Flavobacterium</taxon>
    </lineage>
</organism>
<evidence type="ECO:0000313" key="1">
    <source>
        <dbReference type="EMBL" id="SPE78067.1"/>
    </source>
</evidence>
<evidence type="ECO:0008006" key="3">
    <source>
        <dbReference type="Google" id="ProtNLM"/>
    </source>
</evidence>
<dbReference type="Proteomes" id="UP000238180">
    <property type="component" value="Unassembled WGS sequence"/>
</dbReference>
<sequence>MKTIKQNLILAILPTISVAQIEISGKIVDKNNVPLQMTEVYLTASDNTSLKNTYTNEDGFFAITEQKGKFDLEVVKDEKVLLKKKLILNENVNIGTLVLNNIENISQEKISISKESWYVIKGRIIDKNNQPLPSLKIKLTSTTSSKKVYSNDLGEFELIEKKGNYTLKIQQNSKTIFKRKIVVEGNLLLGDISIEVNKM</sequence>
<dbReference type="SUPFAM" id="SSF49464">
    <property type="entry name" value="Carboxypeptidase regulatory domain-like"/>
    <property type="match status" value="2"/>
</dbReference>
<proteinExistence type="predicted"/>
<dbReference type="EMBL" id="OLKH01000115">
    <property type="protein sequence ID" value="SPE78067.1"/>
    <property type="molecule type" value="Genomic_DNA"/>
</dbReference>
<dbReference type="Gene3D" id="2.60.40.1120">
    <property type="entry name" value="Carboxypeptidase-like, regulatory domain"/>
    <property type="match status" value="1"/>
</dbReference>
<name>A0A2N9PCN2_9FLAO</name>
<reference evidence="1 2" key="1">
    <citation type="submission" date="2018-02" db="EMBL/GenBank/DDBJ databases">
        <authorList>
            <person name="Cohen D.B."/>
            <person name="Kent A.D."/>
        </authorList>
    </citation>
    <scope>NUCLEOTIDE SEQUENCE [LARGE SCALE GENOMIC DNA]</scope>
    <source>
        <strain evidence="1">CIP109753</strain>
    </source>
</reference>
<evidence type="ECO:0000313" key="2">
    <source>
        <dbReference type="Proteomes" id="UP000238180"/>
    </source>
</evidence>
<protein>
    <recommendedName>
        <fullName evidence="3">Carboxypeptidase regulatory-like domain-containing protein</fullName>
    </recommendedName>
</protein>
<gene>
    <name evidence="1" type="ORF">FLACOL_02082</name>
</gene>
<accession>A0A2N9PCN2</accession>
<dbReference type="AlphaFoldDB" id="A0A2N9PCN2"/>